<dbReference type="Proteomes" id="UP000622797">
    <property type="component" value="Unassembled WGS sequence"/>
</dbReference>
<evidence type="ECO:0000313" key="3">
    <source>
        <dbReference type="Proteomes" id="UP000622797"/>
    </source>
</evidence>
<dbReference type="SUPFAM" id="SSF51556">
    <property type="entry name" value="Metallo-dependent hydrolases"/>
    <property type="match status" value="1"/>
</dbReference>
<dbReference type="EMBL" id="JABEXW010000497">
    <property type="protein sequence ID" value="KAF4963083.1"/>
    <property type="molecule type" value="Genomic_DNA"/>
</dbReference>
<protein>
    <recommendedName>
        <fullName evidence="1">Amidohydrolase-related domain-containing protein</fullName>
    </recommendedName>
</protein>
<dbReference type="PANTHER" id="PTHR35563">
    <property type="entry name" value="BARREL METAL-DEPENDENT HYDROLASE, PUTATIVE (AFU_ORTHOLOGUE AFUA_1G16240)-RELATED"/>
    <property type="match status" value="1"/>
</dbReference>
<reference evidence="2" key="1">
    <citation type="journal article" date="2020" name="BMC Genomics">
        <title>Correction to: Identification and distribution of gene clusters required for synthesis of sphingolipid metabolism inhibitors in diverse species of the filamentous fungus Fusarium.</title>
        <authorList>
            <person name="Kim H.S."/>
            <person name="Lohmar J.M."/>
            <person name="Busman M."/>
            <person name="Brown D.W."/>
            <person name="Naumann T.A."/>
            <person name="Divon H.H."/>
            <person name="Lysoe E."/>
            <person name="Uhlig S."/>
            <person name="Proctor R.H."/>
        </authorList>
    </citation>
    <scope>NUCLEOTIDE SEQUENCE</scope>
    <source>
        <strain evidence="2">NRRL 20472</strain>
    </source>
</reference>
<sequence length="325" mass="36038">MPHITHCPLSVPAGSFDTHVHVFDPSVGPYAKSRAYTPADAPMEDLIRFSSTLNSSSNPLNLVLVQPSPYDTDNRVLLQSLHKLNSNFTIAARGIAVVNVLAVTHDELVQMHQAGVRGLRINLQPDGKGVDLDKLKKTLIVAADKIQNLAGWRLQIFAPAATWDDLYEFVLKLPVEIIADHIGGLLGSSKFAGGDAGDDAALSQPGFESLLDLAQRRRVWIKVSGLYRASSRTESGYDDLEGILRRLFKEVPDRLIWASDWPHTGEGKARAKKDATKRLAEVEKFRTIDNFGILQSLRHWAGSDDVWRKMMVNNPRRLFVSSVLD</sequence>
<comment type="caution">
    <text evidence="2">The sequence shown here is derived from an EMBL/GenBank/DDBJ whole genome shotgun (WGS) entry which is preliminary data.</text>
</comment>
<accession>A0A8H4TS98</accession>
<dbReference type="OrthoDB" id="2135488at2759"/>
<dbReference type="Pfam" id="PF04909">
    <property type="entry name" value="Amidohydro_2"/>
    <property type="match status" value="1"/>
</dbReference>
<gene>
    <name evidence="2" type="ORF">FSARC_8885</name>
</gene>
<reference evidence="2" key="2">
    <citation type="submission" date="2020-05" db="EMBL/GenBank/DDBJ databases">
        <authorList>
            <person name="Kim H.-S."/>
            <person name="Proctor R.H."/>
            <person name="Brown D.W."/>
        </authorList>
    </citation>
    <scope>NUCLEOTIDE SEQUENCE</scope>
    <source>
        <strain evidence="2">NRRL 20472</strain>
    </source>
</reference>
<evidence type="ECO:0000259" key="1">
    <source>
        <dbReference type="Pfam" id="PF04909"/>
    </source>
</evidence>
<dbReference type="PANTHER" id="PTHR35563:SF2">
    <property type="entry name" value="BARREL METAL-DEPENDENT HYDROLASE, PUTATIVE (AFU_ORTHOLOGUE AFUA_1G16240)-RELATED"/>
    <property type="match status" value="1"/>
</dbReference>
<proteinExistence type="predicted"/>
<dbReference type="InterPro" id="IPR052358">
    <property type="entry name" value="Aro_Compnd_Degr_Hydrolases"/>
</dbReference>
<dbReference type="InterPro" id="IPR032466">
    <property type="entry name" value="Metal_Hydrolase"/>
</dbReference>
<keyword evidence="3" id="KW-1185">Reference proteome</keyword>
<dbReference type="AlphaFoldDB" id="A0A8H4TS98"/>
<feature type="domain" description="Amidohydrolase-related" evidence="1">
    <location>
        <begin position="17"/>
        <end position="319"/>
    </location>
</feature>
<organism evidence="2 3">
    <name type="scientific">Fusarium sarcochroum</name>
    <dbReference type="NCBI Taxonomy" id="1208366"/>
    <lineage>
        <taxon>Eukaryota</taxon>
        <taxon>Fungi</taxon>
        <taxon>Dikarya</taxon>
        <taxon>Ascomycota</taxon>
        <taxon>Pezizomycotina</taxon>
        <taxon>Sordariomycetes</taxon>
        <taxon>Hypocreomycetidae</taxon>
        <taxon>Hypocreales</taxon>
        <taxon>Nectriaceae</taxon>
        <taxon>Fusarium</taxon>
        <taxon>Fusarium lateritium species complex</taxon>
    </lineage>
</organism>
<dbReference type="InterPro" id="IPR006680">
    <property type="entry name" value="Amidohydro-rel"/>
</dbReference>
<dbReference type="GO" id="GO:0016787">
    <property type="term" value="F:hydrolase activity"/>
    <property type="evidence" value="ECO:0007669"/>
    <property type="project" value="InterPro"/>
</dbReference>
<evidence type="ECO:0000313" key="2">
    <source>
        <dbReference type="EMBL" id="KAF4963083.1"/>
    </source>
</evidence>
<dbReference type="Gene3D" id="3.20.20.140">
    <property type="entry name" value="Metal-dependent hydrolases"/>
    <property type="match status" value="1"/>
</dbReference>
<name>A0A8H4TS98_9HYPO</name>